<dbReference type="Pfam" id="PF14659">
    <property type="entry name" value="Phage_int_SAM_3"/>
    <property type="match status" value="1"/>
</dbReference>
<name>X1TZC0_9ZZZZ</name>
<evidence type="ECO:0000259" key="2">
    <source>
        <dbReference type="PROSITE" id="PS51900"/>
    </source>
</evidence>
<organism evidence="3">
    <name type="scientific">marine sediment metagenome</name>
    <dbReference type="NCBI Taxonomy" id="412755"/>
    <lineage>
        <taxon>unclassified sequences</taxon>
        <taxon>metagenomes</taxon>
        <taxon>ecological metagenomes</taxon>
    </lineage>
</organism>
<dbReference type="EMBL" id="BARW01012580">
    <property type="protein sequence ID" value="GAI85399.1"/>
    <property type="molecule type" value="Genomic_DNA"/>
</dbReference>
<gene>
    <name evidence="3" type="ORF">S12H4_23609</name>
</gene>
<dbReference type="GO" id="GO:0015074">
    <property type="term" value="P:DNA integration"/>
    <property type="evidence" value="ECO:0007669"/>
    <property type="project" value="InterPro"/>
</dbReference>
<dbReference type="InterPro" id="IPR004107">
    <property type="entry name" value="Integrase_SAM-like_N"/>
</dbReference>
<dbReference type="InterPro" id="IPR010998">
    <property type="entry name" value="Integrase_recombinase_N"/>
</dbReference>
<dbReference type="SUPFAM" id="SSF56349">
    <property type="entry name" value="DNA breaking-rejoining enzymes"/>
    <property type="match status" value="1"/>
</dbReference>
<protein>
    <recommendedName>
        <fullName evidence="2">Core-binding (CB) domain-containing protein</fullName>
    </recommendedName>
</protein>
<feature type="domain" description="Core-binding (CB)" evidence="2">
    <location>
        <begin position="65"/>
        <end position="154"/>
    </location>
</feature>
<dbReference type="Gene3D" id="1.10.150.130">
    <property type="match status" value="1"/>
</dbReference>
<keyword evidence="1" id="KW-0238">DNA-binding</keyword>
<feature type="non-terminal residue" evidence="3">
    <location>
        <position position="184"/>
    </location>
</feature>
<sequence>MRGRIIKRKGSSNYTIVLQLGLDPVSGKRRQRWIAAGTTKREAEAKLAELLHEQTQGTLTKPNKLTIGEYLDQWLRDYQPRIAPNTAQTYEFFIERHIKPAIGQIPLTSLTPTHLQRLYSDKLSAGRKDGKGGLSGRSVRYIHVTLHRALKSAVRLGILSRNVADNVDVPRIERHEMRTMTEGR</sequence>
<proteinExistence type="predicted"/>
<evidence type="ECO:0000313" key="3">
    <source>
        <dbReference type="EMBL" id="GAI85399.1"/>
    </source>
</evidence>
<reference evidence="3" key="1">
    <citation type="journal article" date="2014" name="Front. Microbiol.">
        <title>High frequency of phylogenetically diverse reductive dehalogenase-homologous genes in deep subseafloor sedimentary metagenomes.</title>
        <authorList>
            <person name="Kawai M."/>
            <person name="Futagami T."/>
            <person name="Toyoda A."/>
            <person name="Takaki Y."/>
            <person name="Nishi S."/>
            <person name="Hori S."/>
            <person name="Arai W."/>
            <person name="Tsubouchi T."/>
            <person name="Morono Y."/>
            <person name="Uchiyama I."/>
            <person name="Ito T."/>
            <person name="Fujiyama A."/>
            <person name="Inagaki F."/>
            <person name="Takami H."/>
        </authorList>
    </citation>
    <scope>NUCLEOTIDE SEQUENCE</scope>
    <source>
        <strain evidence="3">Expedition CK06-06</strain>
    </source>
</reference>
<evidence type="ECO:0000256" key="1">
    <source>
        <dbReference type="ARBA" id="ARBA00023125"/>
    </source>
</evidence>
<dbReference type="InterPro" id="IPR044068">
    <property type="entry name" value="CB"/>
</dbReference>
<dbReference type="PROSITE" id="PS51900">
    <property type="entry name" value="CB"/>
    <property type="match status" value="1"/>
</dbReference>
<comment type="caution">
    <text evidence="3">The sequence shown here is derived from an EMBL/GenBank/DDBJ whole genome shotgun (WGS) entry which is preliminary data.</text>
</comment>
<accession>X1TZC0</accession>
<dbReference type="InterPro" id="IPR011010">
    <property type="entry name" value="DNA_brk_join_enz"/>
</dbReference>
<dbReference type="GO" id="GO:0003677">
    <property type="term" value="F:DNA binding"/>
    <property type="evidence" value="ECO:0007669"/>
    <property type="project" value="UniProtKB-KW"/>
</dbReference>
<dbReference type="AlphaFoldDB" id="X1TZC0"/>